<feature type="region of interest" description="Disordered" evidence="2">
    <location>
        <begin position="2644"/>
        <end position="2666"/>
    </location>
</feature>
<feature type="domain" description="DUF11" evidence="3">
    <location>
        <begin position="2539"/>
        <end position="2660"/>
    </location>
</feature>
<keyword evidence="5" id="KW-1185">Reference proteome</keyword>
<dbReference type="HOGENOM" id="CLU_224291_0_0_0"/>
<dbReference type="InterPro" id="IPR008966">
    <property type="entry name" value="Adhesion_dom_sf"/>
</dbReference>
<dbReference type="InterPro" id="IPR047589">
    <property type="entry name" value="DUF11_rpt"/>
</dbReference>
<feature type="compositionally biased region" description="Polar residues" evidence="2">
    <location>
        <begin position="1595"/>
        <end position="1605"/>
    </location>
</feature>
<dbReference type="SUPFAM" id="SSF49401">
    <property type="entry name" value="Bacterial adhesins"/>
    <property type="match status" value="2"/>
</dbReference>
<dbReference type="NCBIfam" id="TIGR01076">
    <property type="entry name" value="sortase_fam"/>
    <property type="match status" value="1"/>
</dbReference>
<dbReference type="PANTHER" id="PTHR34819">
    <property type="entry name" value="LARGE CYSTEINE-RICH PERIPLASMIC PROTEIN OMCB"/>
    <property type="match status" value="1"/>
</dbReference>
<dbReference type="EMBL" id="AP012029">
    <property type="protein sequence ID" value="BAJ62837.1"/>
    <property type="molecule type" value="Genomic_DNA"/>
</dbReference>
<dbReference type="PANTHER" id="PTHR34819:SF3">
    <property type="entry name" value="CELL SURFACE PROTEIN"/>
    <property type="match status" value="1"/>
</dbReference>
<feature type="region of interest" description="Disordered" evidence="2">
    <location>
        <begin position="3181"/>
        <end position="3201"/>
    </location>
</feature>
<dbReference type="OrthoDB" id="6057062at2"/>
<evidence type="ECO:0000256" key="2">
    <source>
        <dbReference type="SAM" id="MobiDB-lite"/>
    </source>
</evidence>
<keyword evidence="1" id="KW-0378">Hydrolase</keyword>
<dbReference type="InterPro" id="IPR026466">
    <property type="entry name" value="Fim_isopep_form_D2_dom"/>
</dbReference>
<feature type="region of interest" description="Disordered" evidence="2">
    <location>
        <begin position="1595"/>
        <end position="1624"/>
    </location>
</feature>
<organism evidence="4 5">
    <name type="scientific">Anaerolinea thermophila (strain DSM 14523 / JCM 11388 / NBRC 100420 / UNI-1)</name>
    <dbReference type="NCBI Taxonomy" id="926569"/>
    <lineage>
        <taxon>Bacteria</taxon>
        <taxon>Bacillati</taxon>
        <taxon>Chloroflexota</taxon>
        <taxon>Anaerolineae</taxon>
        <taxon>Anaerolineales</taxon>
        <taxon>Anaerolineaceae</taxon>
        <taxon>Anaerolinea</taxon>
    </lineage>
</organism>
<dbReference type="Gene3D" id="2.40.260.10">
    <property type="entry name" value="Sortase"/>
    <property type="match status" value="1"/>
</dbReference>
<feature type="region of interest" description="Disordered" evidence="2">
    <location>
        <begin position="1932"/>
        <end position="1957"/>
    </location>
</feature>
<protein>
    <recommendedName>
        <fullName evidence="3">DUF11 domain-containing protein</fullName>
    </recommendedName>
</protein>
<name>E8N2N1_ANATU</name>
<feature type="domain" description="DUF11" evidence="3">
    <location>
        <begin position="3206"/>
        <end position="3330"/>
    </location>
</feature>
<feature type="domain" description="DUF11" evidence="3">
    <location>
        <begin position="2804"/>
        <end position="2928"/>
    </location>
</feature>
<dbReference type="NCBIfam" id="TIGR01451">
    <property type="entry name" value="B_ant_repeat"/>
    <property type="match status" value="13"/>
</dbReference>
<dbReference type="InterPro" id="IPR005754">
    <property type="entry name" value="Sortase"/>
</dbReference>
<dbReference type="eggNOG" id="COG3764">
    <property type="taxonomic scope" value="Bacteria"/>
</dbReference>
<sequence length="3822" mass="389707">MHKSVALRIGSIWGIFLMLIGALPIVPVQARPLAQPTTDVSLNVPAETMLGQPFTFTVTFDNNGTAPGYGPFIDLILPATGADGDDGLTFAGATYLGLPLSSVVLTFPAPTGCVAHPYAVDTSGAPVQVCGTPGDQLVVLLLPFGSFFPDQPPVEVNVSVNMNNYADVDTPLTIQARGGYQFGETPVSDPSTDPSIVGGWTTASTTPTLIRVVKTYLGPEDETVTGPNFPRTYRIAVDIPVGQTITNLTVTDLLPPNLAFLAVTSTSPGGAVVLDQPATPGAQLPPNNDLIVRWASVTGGASDTDVVVEFTFYVPLNDASGNPVLNPITGDDVLSLNDSRAEGNWTPLDPRDTAGLVTSNMPPSDYTITLKSIAIQKSVANLSPAPLSPGDTLEYTLQVQVSDFFALTDIIIDDLFSDGQAWDATFTPTLSVTEHGATTSAPMNSANYTVIPNAFLGFTEVTFRVSSELQSRGLDRILLGGCVPDGGTGGPVPDCGAYNGGATTLTLRFRTVVQENFLYNYPSGDPSVDQGDMLNNLVTAMSNVLNVANLTPTGEDEQDSSQAETSIPRGAGDKTIYAINGVVCSPQPCTSVRVAPADTVTYRLRYTLPTSDVENLYLIDYLPLPVFNATEVTTFNPTVSPAAPPAGQAKFGPADTFYAYSSLVPALTTSTAQNSVRFDYGSYDSASNQSTTVDILFTVTVRSDPFADGLYLTNQLRGHEGATNAGDSVADSIVQIQLTEPILNIRKGVVWSENSAAVFNPSQVAPAGVTFSGSGCPRFSGTVNSSGLATQPINSNITGGVDAGDRLTFAITVENTGSGLNGAFDVRIADTLPAGMTYVPGSLCVTDGTGAAIGYSGAETDLFGTGIVLNDPGPTANPAGALDPYDASNGRNIAVVTFDVTLDGTLVSGASLVNTALLTNYAGSEGGADHTPTDLTDQATVQARTAGLGKIFTTEIINSVNSVTQAVIGELVTYTVRITVPEGVMNNVAVQDDLPAGLAFVDCLGITASTDVSTNLSGGFATACNDPINPTVNLNGHTVVFNLGTLTNANRDNSTDEYVDIQFTAVVLNELGNQAGTTLRNTARLIVDGGAGGTATVQSADLTVIEPQVNTSKSASPNTNLDAGDVVTFTITLNNPNSAADTDAYDVVMTDVIPALFTYVPGSFTVSACSAGVPVLNDTALPTLTATFATFPRNTSCTLTFQATVNNTVRAGNPTVTNTATTTWTSLSGSPGDRSPYNTSSEERDGSGAPLNDYLSSEPEPVNFANTATTKYLVATSEGHTSGASVAVGEIVRYRVVVRVPEGTQPNFQIRDNLPPGLTFLNDGTATLAFVSNGAGFTSTGIGIVPAIPAGCTVPGSTANATTPASPLPCTLADGNIGSTGSTATNLDNYTDAAGSFTGVDVYFKLGNLVNADSDPDYEYVVIEFNAFVDNNYPTNPNDTGDTRGNSANTYVNGSSNSTSNTVNVVVAEPLLTISKTASIASGDAGDPVTFTITVGAQSGANRTTAFDLVVSDTLDGYLVPGTVSVTSSQGATCAGGTPFNASASFAGQVMTMNATCLDPGQTITITIDATISPSAPNGFSISNTATVTYTSLPGSGTPLGTSTIPGGDYYGERNGTQTPNPNNDYRASSTAIIVATNSPQIAKSVSPTTYTIGDLVTYNLVVTLPEGVTQALVVTDDIPAGLQVESYQIITSAAASGGLLAADYNGALPAPTVTQAGGSGGDITFNFGDTPTTADNVANNNAFLIQITARVLNIASNVDGTTLTNTATVAYNGPAVPPSSVNLTIIEPTIVTTKNVTPNANIQAGNLLTYTVRFTNTGNSPAYDITAVDTLAQGVAYQSGSASCQFFDGVTTAPIAVNVTDAGATLTFSGVPADAWDLPVTDPDAYIECTYQALALSSLHLDGAHVNTIDADWSSHNGSDAFERVYDDTTSYPNDGTQDTASATFTSPAPTFSKSDGGLTSATIGQVISYTLTMQSPLGTLRNLTITDTLPAGLIYQTGSLSVSAGITAPVSVTVSSPNDGTAPVTLTVDFGNAVVSSSPVTLTFTAQVANVAGNQQGISLNNTASLTYTDATGTTRTLNASDPVTLVEPAMTLSKAVVPPTPADAGGVATYTLVLANPGGANVSPAYDVHLVDTLPAGLTLDLGSISVNLVGGAAGVTDASAGNTVDITIGVIPPGGSATVTFTATLDANIQPGQTFNNTANADWTSLSGSVSGERDGSGGVNDYRTSTSANFTSAGYTLSKALVATSAGHTSGANLTIGETVTFELAVSLPEGTIPAPVVVTDDLPVGLAYVTGSGALDVTGFNGTVDSTDPVITSAGGSGDDVVFTFNQPVVVNADNDPANNTLRLRLTARVVNELANQNGVSLTNNASLQAGSGPVVQASPVTVTLVEPDLALNKTASTTTPGLGQVVTFTLTVAHSAASSADAQDVVLTDVIPAGLTYVPGSLASSGYAPTVLDDSGAPNLLVRWDVLPLGQNGVITYQAQVTTPSLGTAMTNNAGLVWTSLSGSDSGERDGSGGVNDYLRASSVTLTSTGPDLQISKSDGGVSVIPGGTITYTLNYSNTGNGAATGVVISETVPAHTTFVGPAGWTCTPNNNAGSVCTYNLGTLTPGASGSLTYQVQVVNPVPAGVTQINNVVYIADDGTHGNDPTPGNNTGSDDTPVDAVPDLTVSKTDGGVTAAPGDVVAYTISYANVGNQAAENVVLTETVPANSVFNAGASTAGWNCTPDNNAGSTCTLSLGTLAGGASGTVTFAVTVDNPLPAGVTQIANTVVIADDGANGADPTPGNNTGSDDTPVDAAPDLTVSKTDGGVTAAPGDVVAYTISYANVGNQAAENVVLTETVPANSVFNAGASTAGWNCTPDNNAGSTCTLSLGTLAGGASGTVTFAVTVDNPLPAGVTQIANTVVIADDGANGADPTPGNNTGSDDTPVDAAPDLTVSKTDGGVTAAPGDVVAYTISYANVGNQAAENVVLTETVPANSVFNAGASTTGWNCTPDNNAGSTCTLSLGTLAGGASGTVTFAVTVDNPLPAGVTQIANTVVIADDGANGADPTPGNNTGSDDTPVDAAPDLTVSKTDGGVTAAPGDVVAYTISYANVGNQAAENVVLTETVPANSVFNAGASTVGWSCVPDNNAGSTCTLSLGTLAGGASGTVTFAVTVDNPLPAGVTQIANTVVIADDGTNGADPTPGNNTGSDDTPLGAAPDLTIEKSDGVDLVSPGETLVYTLTVRNVGNQEATGVVVEETVPSGTTFVSASSTSGWTCVPDNNAGSTCTLSLGSLAAGATVTVQFAVAVDDPLTPDILNILNTVTVRDDGQNGADPTPDNNTSTDMDEIGVSAKQLVATNQDFTANPEVAIGEVLTYEISLDVPAGSVQNLVLTDTLDRGLAFIGCDSITADPAVTASAGPLTAICNTASIAAEPAGSTNPADAGRKMTLNFGNVTNTSPEPQTLVVRYRVVVLDVAENVSGVTLNNHAQWTWTGGNVEAEASLVRIIEPRLMVEKTVAPREAMEGQEVTFTITLSRHPDSEGPAHNVVLTDVVPYGLTYVPGSWQFVSGVAPTTLVESGVPTLTATWDVFPANAPATVLQFRARVTNIKPGSSVTNVAQVVWSSLPDYVGAPQSPYNPRSIERSYVPGSVVDVYGASGKASLLVPELELPKTGFAPGLVTQLPAQPADKQYTDQGMTLEIPTLGVKAPIMGVPLTAEGWDLTWLSNQVGYLEGTAFPTWKGNSGLTAHVYGPDGKPGPFVNLGKLKWGDTIIIRYAGQEYRYAVRVVKRVQPDDLSVLGHQERAWLTLITCQGYNQQTNDYASRVVVQAVLIEVK</sequence>
<feature type="domain" description="DUF11" evidence="3">
    <location>
        <begin position="3498"/>
        <end position="3611"/>
    </location>
</feature>
<evidence type="ECO:0000259" key="3">
    <source>
        <dbReference type="Pfam" id="PF01345"/>
    </source>
</evidence>
<dbReference type="Proteomes" id="UP000008922">
    <property type="component" value="Chromosome"/>
</dbReference>
<dbReference type="InParanoid" id="E8N2N1"/>
<feature type="domain" description="DUF11" evidence="3">
    <location>
        <begin position="2938"/>
        <end position="3062"/>
    </location>
</feature>
<dbReference type="Gene3D" id="2.60.40.1170">
    <property type="entry name" value="Mu homology domain, subdomain B"/>
    <property type="match status" value="1"/>
</dbReference>
<dbReference type="Gene3D" id="2.60.40.740">
    <property type="match status" value="11"/>
</dbReference>
<reference evidence="4 5" key="1">
    <citation type="submission" date="2010-12" db="EMBL/GenBank/DDBJ databases">
        <title>Whole genome sequence of Anaerolinea thermophila UNI-1.</title>
        <authorList>
            <person name="Narita-Yamada S."/>
            <person name="Kishi E."/>
            <person name="Watanabe Y."/>
            <person name="Takasaki K."/>
            <person name="Ankai A."/>
            <person name="Oguchi A."/>
            <person name="Fukui S."/>
            <person name="Takahashi M."/>
            <person name="Yashiro I."/>
            <person name="Hosoyama A."/>
            <person name="Sekiguchi Y."/>
            <person name="Hanada S."/>
            <person name="Fujita N."/>
        </authorList>
    </citation>
    <scope>NUCLEOTIDE SEQUENCE [LARGE SCALE GENOMIC DNA]</scope>
    <source>
        <strain evidence="5">DSM 14523 / JCM 11388 / NBRC 100420 / UNI-1</strain>
    </source>
</reference>
<proteinExistence type="predicted"/>
<dbReference type="Pfam" id="PF04203">
    <property type="entry name" value="Sortase"/>
    <property type="match status" value="1"/>
</dbReference>
<dbReference type="InterPro" id="IPR051172">
    <property type="entry name" value="Chlamydia_OmcB"/>
</dbReference>
<feature type="compositionally biased region" description="Low complexity" evidence="2">
    <location>
        <begin position="1215"/>
        <end position="1225"/>
    </location>
</feature>
<feature type="domain" description="DUF11" evidence="3">
    <location>
        <begin position="2097"/>
        <end position="2205"/>
    </location>
</feature>
<dbReference type="KEGG" id="atm:ANT_08030"/>
<evidence type="ECO:0000313" key="5">
    <source>
        <dbReference type="Proteomes" id="UP000008922"/>
    </source>
</evidence>
<accession>E8N2N1</accession>
<dbReference type="InterPro" id="IPR001434">
    <property type="entry name" value="OmcB-like_DUF11"/>
</dbReference>
<dbReference type="RefSeq" id="WP_013559229.1">
    <property type="nucleotide sequence ID" value="NC_014960.1"/>
</dbReference>
<evidence type="ECO:0000313" key="4">
    <source>
        <dbReference type="EMBL" id="BAJ62837.1"/>
    </source>
</evidence>
<feature type="domain" description="DUF11" evidence="3">
    <location>
        <begin position="2395"/>
        <end position="2503"/>
    </location>
</feature>
<feature type="region of interest" description="Disordered" evidence="2">
    <location>
        <begin position="2779"/>
        <end position="2801"/>
    </location>
</feature>
<feature type="domain" description="DUF11" evidence="3">
    <location>
        <begin position="3072"/>
        <end position="3196"/>
    </location>
</feature>
<feature type="region of interest" description="Disordered" evidence="2">
    <location>
        <begin position="2913"/>
        <end position="2935"/>
    </location>
</feature>
<feature type="region of interest" description="Disordered" evidence="2">
    <location>
        <begin position="3047"/>
        <end position="3069"/>
    </location>
</feature>
<feature type="region of interest" description="Disordered" evidence="2">
    <location>
        <begin position="1212"/>
        <end position="1260"/>
    </location>
</feature>
<feature type="compositionally biased region" description="Polar residues" evidence="2">
    <location>
        <begin position="1615"/>
        <end position="1624"/>
    </location>
</feature>
<dbReference type="Pfam" id="PF01345">
    <property type="entry name" value="DUF11"/>
    <property type="match status" value="10"/>
</dbReference>
<feature type="domain" description="DUF11" evidence="3">
    <location>
        <begin position="2670"/>
        <end position="2794"/>
    </location>
</feature>
<dbReference type="STRING" id="926569.ANT_08030"/>
<gene>
    <name evidence="4" type="ordered locus">ANT_08030</name>
</gene>
<dbReference type="InterPro" id="IPR023365">
    <property type="entry name" value="Sortase_dom-sf"/>
</dbReference>
<feature type="domain" description="DUF11" evidence="3">
    <location>
        <begin position="1472"/>
        <end position="1590"/>
    </location>
</feature>
<evidence type="ECO:0000256" key="1">
    <source>
        <dbReference type="ARBA" id="ARBA00022801"/>
    </source>
</evidence>
<feature type="compositionally biased region" description="Low complexity" evidence="2">
    <location>
        <begin position="1941"/>
        <end position="1954"/>
    </location>
</feature>
<dbReference type="NCBIfam" id="TIGR04226">
    <property type="entry name" value="RrgB_K2N_iso_D2"/>
    <property type="match status" value="3"/>
</dbReference>
<dbReference type="GO" id="GO:0016787">
    <property type="term" value="F:hydrolase activity"/>
    <property type="evidence" value="ECO:0007669"/>
    <property type="project" value="UniProtKB-KW"/>
</dbReference>
<dbReference type="eggNOG" id="COG1361">
    <property type="taxonomic scope" value="Bacteria"/>
</dbReference>
<dbReference type="SUPFAM" id="SSF63817">
    <property type="entry name" value="Sortase"/>
    <property type="match status" value="1"/>
</dbReference>